<evidence type="ECO:0000256" key="4">
    <source>
        <dbReference type="ARBA" id="ARBA00023002"/>
    </source>
</evidence>
<dbReference type="InterPro" id="IPR002401">
    <property type="entry name" value="Cyt_P450_E_grp-I"/>
</dbReference>
<evidence type="ECO:0000313" key="9">
    <source>
        <dbReference type="EMBL" id="KYC43322.1"/>
    </source>
</evidence>
<sequence>MFKVILTATTPDGKTNRGHMQAMREDMIGYLEHLAGQDNFLRIPLGFFGSAYFVNSPNLVQEVLLKQSKKFQKPFTVKYTAKEFFGENLFTSDGELWQALRATIQPAFHAQRINAYADTMVNYTKAMVSQWQPGQAIDIPKAMMDLTLGITTKALFGEDLRDDVAGQAIIRFIELFSQRISGFPIPAWLPIPSNWEIKRLIAVGERHLSPLIAERRKSFEKHDDVLSVLIQAQAVDTTGLLTDSQIRNEVTNLFAAGYEVTAHTLAFTLYLISQHPSVEARLLEEIDRVVGQRAIATSDLEQMPYLEMVLKESMRLLPVTAVVSRQAVENVVLQRYTLPKNSVVLIAPWTLHRNPEYFPNPLEFNPERFHRDRQDKIPKFAYLPFSGGPRICIGNAFAMMQMRINLATILQNYRLSVAPGYKFETLYRFNTRPKNGLPMTVEVR</sequence>
<protein>
    <submittedName>
        <fullName evidence="9">Cytochrome P450</fullName>
    </submittedName>
</protein>
<dbReference type="RefSeq" id="WP_017742491.1">
    <property type="nucleotide sequence ID" value="NZ_KQ976354.1"/>
</dbReference>
<dbReference type="InterPro" id="IPR001128">
    <property type="entry name" value="Cyt_P450"/>
</dbReference>
<dbReference type="PANTHER" id="PTHR24291">
    <property type="entry name" value="CYTOCHROME P450 FAMILY 4"/>
    <property type="match status" value="1"/>
</dbReference>
<dbReference type="Proteomes" id="UP000076925">
    <property type="component" value="Unassembled WGS sequence"/>
</dbReference>
<dbReference type="GO" id="GO:0005506">
    <property type="term" value="F:iron ion binding"/>
    <property type="evidence" value="ECO:0007669"/>
    <property type="project" value="InterPro"/>
</dbReference>
<dbReference type="PROSITE" id="PS00086">
    <property type="entry name" value="CYTOCHROME_P450"/>
    <property type="match status" value="1"/>
</dbReference>
<comment type="similarity">
    <text evidence="1 8">Belongs to the cytochrome P450 family.</text>
</comment>
<dbReference type="Pfam" id="PF00067">
    <property type="entry name" value="p450"/>
    <property type="match status" value="1"/>
</dbReference>
<evidence type="ECO:0000313" key="10">
    <source>
        <dbReference type="Proteomes" id="UP000076925"/>
    </source>
</evidence>
<dbReference type="Gene3D" id="1.10.630.10">
    <property type="entry name" value="Cytochrome P450"/>
    <property type="match status" value="1"/>
</dbReference>
<dbReference type="InterPro" id="IPR050196">
    <property type="entry name" value="Cytochrome_P450_Monoox"/>
</dbReference>
<comment type="cofactor">
    <cofactor evidence="7">
        <name>heme</name>
        <dbReference type="ChEBI" id="CHEBI:30413"/>
    </cofactor>
</comment>
<dbReference type="SUPFAM" id="SSF48264">
    <property type="entry name" value="Cytochrome P450"/>
    <property type="match status" value="1"/>
</dbReference>
<dbReference type="OrthoDB" id="446280at2"/>
<proteinExistence type="inferred from homology"/>
<dbReference type="PRINTS" id="PR00385">
    <property type="entry name" value="P450"/>
</dbReference>
<accession>A0A139XFC5</accession>
<dbReference type="STRING" id="128403.WA1_14660"/>
<evidence type="ECO:0000256" key="8">
    <source>
        <dbReference type="RuleBase" id="RU000461"/>
    </source>
</evidence>
<organism evidence="9 10">
    <name type="scientific">Scytonema hofmannii PCC 7110</name>
    <dbReference type="NCBI Taxonomy" id="128403"/>
    <lineage>
        <taxon>Bacteria</taxon>
        <taxon>Bacillati</taxon>
        <taxon>Cyanobacteriota</taxon>
        <taxon>Cyanophyceae</taxon>
        <taxon>Nostocales</taxon>
        <taxon>Scytonemataceae</taxon>
        <taxon>Scytonema</taxon>
    </lineage>
</organism>
<dbReference type="GO" id="GO:0020037">
    <property type="term" value="F:heme binding"/>
    <property type="evidence" value="ECO:0007669"/>
    <property type="project" value="InterPro"/>
</dbReference>
<keyword evidence="4 8" id="KW-0560">Oxidoreductase</keyword>
<evidence type="ECO:0000256" key="6">
    <source>
        <dbReference type="ARBA" id="ARBA00023033"/>
    </source>
</evidence>
<evidence type="ECO:0000256" key="1">
    <source>
        <dbReference type="ARBA" id="ARBA00010617"/>
    </source>
</evidence>
<dbReference type="InterPro" id="IPR017972">
    <property type="entry name" value="Cyt_P450_CS"/>
</dbReference>
<gene>
    <name evidence="9" type="ORF">WA1_14660</name>
</gene>
<dbReference type="PRINTS" id="PR00463">
    <property type="entry name" value="EP450I"/>
</dbReference>
<dbReference type="AlphaFoldDB" id="A0A139XFC5"/>
<evidence type="ECO:0000256" key="7">
    <source>
        <dbReference type="PIRSR" id="PIRSR602401-1"/>
    </source>
</evidence>
<name>A0A139XFC5_9CYAN</name>
<keyword evidence="5 7" id="KW-0408">Iron</keyword>
<dbReference type="GO" id="GO:0004497">
    <property type="term" value="F:monooxygenase activity"/>
    <property type="evidence" value="ECO:0007669"/>
    <property type="project" value="UniProtKB-KW"/>
</dbReference>
<keyword evidence="6 8" id="KW-0503">Monooxygenase</keyword>
<dbReference type="PANTHER" id="PTHR24291:SF50">
    <property type="entry name" value="BIFUNCTIONAL ALBAFLAVENONE MONOOXYGENASE_TERPENE SYNTHASE"/>
    <property type="match status" value="1"/>
</dbReference>
<dbReference type="InterPro" id="IPR036396">
    <property type="entry name" value="Cyt_P450_sf"/>
</dbReference>
<evidence type="ECO:0000256" key="2">
    <source>
        <dbReference type="ARBA" id="ARBA00022617"/>
    </source>
</evidence>
<dbReference type="GO" id="GO:0016705">
    <property type="term" value="F:oxidoreductase activity, acting on paired donors, with incorporation or reduction of molecular oxygen"/>
    <property type="evidence" value="ECO:0007669"/>
    <property type="project" value="InterPro"/>
</dbReference>
<comment type="caution">
    <text evidence="9">The sequence shown here is derived from an EMBL/GenBank/DDBJ whole genome shotgun (WGS) entry which is preliminary data.</text>
</comment>
<feature type="binding site" description="axial binding residue" evidence="7">
    <location>
        <position position="392"/>
    </location>
    <ligand>
        <name>heme</name>
        <dbReference type="ChEBI" id="CHEBI:30413"/>
    </ligand>
    <ligandPart>
        <name>Fe</name>
        <dbReference type="ChEBI" id="CHEBI:18248"/>
    </ligandPart>
</feature>
<evidence type="ECO:0000256" key="3">
    <source>
        <dbReference type="ARBA" id="ARBA00022723"/>
    </source>
</evidence>
<keyword evidence="3 7" id="KW-0479">Metal-binding</keyword>
<keyword evidence="10" id="KW-1185">Reference proteome</keyword>
<dbReference type="EMBL" id="ANNX02000016">
    <property type="protein sequence ID" value="KYC43322.1"/>
    <property type="molecule type" value="Genomic_DNA"/>
</dbReference>
<keyword evidence="2 7" id="KW-0349">Heme</keyword>
<reference evidence="9 10" key="1">
    <citation type="journal article" date="2013" name="Genome Biol. Evol.">
        <title>Genomes of Stigonematalean cyanobacteria (subsection V) and the evolution of oxygenic photosynthesis from prokaryotes to plastids.</title>
        <authorList>
            <person name="Dagan T."/>
            <person name="Roettger M."/>
            <person name="Stucken K."/>
            <person name="Landan G."/>
            <person name="Koch R."/>
            <person name="Major P."/>
            <person name="Gould S.B."/>
            <person name="Goremykin V.V."/>
            <person name="Rippka R."/>
            <person name="Tandeau de Marsac N."/>
            <person name="Gugger M."/>
            <person name="Lockhart P.J."/>
            <person name="Allen J.F."/>
            <person name="Brune I."/>
            <person name="Maus I."/>
            <person name="Puhler A."/>
            <person name="Martin W.F."/>
        </authorList>
    </citation>
    <scope>NUCLEOTIDE SEQUENCE [LARGE SCALE GENOMIC DNA]</scope>
    <source>
        <strain evidence="9 10">PCC 7110</strain>
    </source>
</reference>
<evidence type="ECO:0000256" key="5">
    <source>
        <dbReference type="ARBA" id="ARBA00023004"/>
    </source>
</evidence>